<dbReference type="PRINTS" id="PR00420">
    <property type="entry name" value="RNGMNOXGNASE"/>
</dbReference>
<protein>
    <submittedName>
        <fullName evidence="6">2-polyprenyl-6-methoxyphenol hydroxylase-like FAD-dependent oxidoreductase</fullName>
    </submittedName>
</protein>
<sequence>MRTDTTSVLVVGGGLTGLSTALFLAWRDVPVIVVERHPGSSPHPRAVGFTPRTMELMRAVGLSGSLPEYKGDGKGVRRIRVESLAGQWFEEQPWSAPGKATPLFDYTPTRNGGLAQDRFEPLLRDKARELGADVRMSTRMLGFEQDDDGVTATMRDDEGVEYQVRASYLVAADGHRSPVREALGIERVGKGFLGESRSVLFRAPLEEYLERGYVQFMIDQGDFGGAVMSYGDGRWAFFHRNEVDSDEDTLRAMIFRALGRSDVDVEIITEGRWQLTAGVAERFADGRVFLAGDAAHTLPPSRGGFGANTGIEDAHNLAWKLAAVLTGASAPSLLATYDAERRPVAKLRHDQIFLRTQGAATDVETIDDAAMEYGHLYRSSAVLGAGPELPPARRPDQWLGQPGTRAPHVWLAPEVSTLDLFQRGWVLVTDDPAWDGLVDGVDCRVIGNETGKADEVRAAFGLNPGGASLVRPDGYIAWRAVDAPADRRAALGSALAEVSAAPALATS</sequence>
<keyword evidence="7" id="KW-1185">Reference proteome</keyword>
<keyword evidence="4" id="KW-0812">Transmembrane</keyword>
<evidence type="ECO:0000313" key="7">
    <source>
        <dbReference type="Proteomes" id="UP000295444"/>
    </source>
</evidence>
<reference evidence="6 7" key="1">
    <citation type="submission" date="2019-03" db="EMBL/GenBank/DDBJ databases">
        <title>Genomic Encyclopedia of Type Strains, Phase IV (KMG-IV): sequencing the most valuable type-strain genomes for metagenomic binning, comparative biology and taxonomic classification.</title>
        <authorList>
            <person name="Goeker M."/>
        </authorList>
    </citation>
    <scope>NUCLEOTIDE SEQUENCE [LARGE SCALE GENOMIC DNA]</scope>
    <source>
        <strain evidence="6 7">DSM 45361</strain>
    </source>
</reference>
<comment type="caution">
    <text evidence="6">The sequence shown here is derived from an EMBL/GenBank/DDBJ whole genome shotgun (WGS) entry which is preliminary data.</text>
</comment>
<comment type="cofactor">
    <cofactor evidence="1">
        <name>FAD</name>
        <dbReference type="ChEBI" id="CHEBI:57692"/>
    </cofactor>
</comment>
<dbReference type="Pfam" id="PF01494">
    <property type="entry name" value="FAD_binding_3"/>
    <property type="match status" value="1"/>
</dbReference>
<keyword evidence="2" id="KW-0285">Flavoprotein</keyword>
<dbReference type="GO" id="GO:0071949">
    <property type="term" value="F:FAD binding"/>
    <property type="evidence" value="ECO:0007669"/>
    <property type="project" value="InterPro"/>
</dbReference>
<evidence type="ECO:0000256" key="3">
    <source>
        <dbReference type="ARBA" id="ARBA00022827"/>
    </source>
</evidence>
<dbReference type="RefSeq" id="WP_133850719.1">
    <property type="nucleotide sequence ID" value="NZ_SNXZ01000003.1"/>
</dbReference>
<dbReference type="EMBL" id="SNXZ01000003">
    <property type="protein sequence ID" value="TDP97530.1"/>
    <property type="molecule type" value="Genomic_DNA"/>
</dbReference>
<accession>A0A4R6SC45</accession>
<keyword evidence="4" id="KW-1133">Transmembrane helix</keyword>
<dbReference type="PANTHER" id="PTHR43004">
    <property type="entry name" value="TRK SYSTEM POTASSIUM UPTAKE PROTEIN"/>
    <property type="match status" value="1"/>
</dbReference>
<dbReference type="Gene3D" id="3.40.30.120">
    <property type="match status" value="1"/>
</dbReference>
<gene>
    <name evidence="6" type="ORF">EV186_103494</name>
</gene>
<evidence type="ECO:0000313" key="6">
    <source>
        <dbReference type="EMBL" id="TDP97530.1"/>
    </source>
</evidence>
<dbReference type="InterPro" id="IPR036188">
    <property type="entry name" value="FAD/NAD-bd_sf"/>
</dbReference>
<keyword evidence="4" id="KW-0472">Membrane</keyword>
<evidence type="ECO:0000256" key="2">
    <source>
        <dbReference type="ARBA" id="ARBA00022630"/>
    </source>
</evidence>
<feature type="domain" description="FAD-binding" evidence="5">
    <location>
        <begin position="6"/>
        <end position="346"/>
    </location>
</feature>
<evidence type="ECO:0000256" key="1">
    <source>
        <dbReference type="ARBA" id="ARBA00001974"/>
    </source>
</evidence>
<dbReference type="OrthoDB" id="4246007at2"/>
<dbReference type="SUPFAM" id="SSF51905">
    <property type="entry name" value="FAD/NAD(P)-binding domain"/>
    <property type="match status" value="1"/>
</dbReference>
<dbReference type="InterPro" id="IPR002938">
    <property type="entry name" value="FAD-bd"/>
</dbReference>
<proteinExistence type="predicted"/>
<dbReference type="AlphaFoldDB" id="A0A4R6SC45"/>
<dbReference type="PANTHER" id="PTHR43004:SF19">
    <property type="entry name" value="BINDING MONOOXYGENASE, PUTATIVE (JCVI)-RELATED"/>
    <property type="match status" value="1"/>
</dbReference>
<feature type="transmembrane region" description="Helical" evidence="4">
    <location>
        <begin position="7"/>
        <end position="26"/>
    </location>
</feature>
<dbReference type="Pfam" id="PF21274">
    <property type="entry name" value="Rng_hyd_C"/>
    <property type="match status" value="1"/>
</dbReference>
<dbReference type="InterPro" id="IPR050641">
    <property type="entry name" value="RIFMO-like"/>
</dbReference>
<dbReference type="Gene3D" id="3.30.9.10">
    <property type="entry name" value="D-Amino Acid Oxidase, subunit A, domain 2"/>
    <property type="match status" value="1"/>
</dbReference>
<name>A0A4R6SC45_LABRH</name>
<keyword evidence="3" id="KW-0274">FAD</keyword>
<dbReference type="Gene3D" id="3.50.50.60">
    <property type="entry name" value="FAD/NAD(P)-binding domain"/>
    <property type="match status" value="1"/>
</dbReference>
<dbReference type="Proteomes" id="UP000295444">
    <property type="component" value="Unassembled WGS sequence"/>
</dbReference>
<dbReference type="GO" id="GO:0016709">
    <property type="term" value="F:oxidoreductase activity, acting on paired donors, with incorporation or reduction of molecular oxygen, NAD(P)H as one donor, and incorporation of one atom of oxygen"/>
    <property type="evidence" value="ECO:0007669"/>
    <property type="project" value="UniProtKB-ARBA"/>
</dbReference>
<organism evidence="6 7">
    <name type="scientific">Labedaea rhizosphaerae</name>
    <dbReference type="NCBI Taxonomy" id="598644"/>
    <lineage>
        <taxon>Bacteria</taxon>
        <taxon>Bacillati</taxon>
        <taxon>Actinomycetota</taxon>
        <taxon>Actinomycetes</taxon>
        <taxon>Pseudonocardiales</taxon>
        <taxon>Pseudonocardiaceae</taxon>
        <taxon>Labedaea</taxon>
    </lineage>
</organism>
<evidence type="ECO:0000259" key="5">
    <source>
        <dbReference type="Pfam" id="PF01494"/>
    </source>
</evidence>
<evidence type="ECO:0000256" key="4">
    <source>
        <dbReference type="SAM" id="Phobius"/>
    </source>
</evidence>